<evidence type="ECO:0008006" key="4">
    <source>
        <dbReference type="Google" id="ProtNLM"/>
    </source>
</evidence>
<dbReference type="STRING" id="1343740.M271_08030"/>
<evidence type="ECO:0000256" key="1">
    <source>
        <dbReference type="SAM" id="SignalP"/>
    </source>
</evidence>
<name>A0A3L8R4I4_STRRN</name>
<comment type="caution">
    <text evidence="2">The sequence shown here is derived from an EMBL/GenBank/DDBJ whole genome shotgun (WGS) entry which is preliminary data.</text>
</comment>
<sequence>MDRLMVGRAWKSVGLALAGACALSVSVATPAPAVAPGVAAASSGYLNLHQCVYGNGSMLYTNLLPNTPNTPFNTGTKVSKDDESAVTCGPGAGGWTLGSVNSAAYNGDRFGSGRKYLNLHQCVYSNGSTHYTNLLPNTKNETFNTGTSISTAKDMALECGRPSGWPLNSVNSALYTADLTGASGRYLNLHQCVYNSGTSLYTNLLPNTANTPFNTGTNVSNTADRTVVCAPGSSGWRLDTANTAVYVIDLLA</sequence>
<dbReference type="RefSeq" id="WP_148717866.1">
    <property type="nucleotide sequence ID" value="NC_022785.1"/>
</dbReference>
<gene>
    <name evidence="2" type="ORF">D3C57_135475</name>
</gene>
<dbReference type="AlphaFoldDB" id="A0A3L8R4I4"/>
<reference evidence="2 3" key="1">
    <citation type="journal article" date="2018" name="J. Biol. Chem.">
        <title>Discovery of the actinoplanic acid pathway in Streptomyces rapamycinicus reveals a genetically conserved synergism with rapamycin.</title>
        <authorList>
            <person name="Mrak P."/>
            <person name="Krastel P."/>
            <person name="Pivk Lukancic P."/>
            <person name="Tao J."/>
            <person name="Pistorius D."/>
            <person name="Moore C.M."/>
        </authorList>
    </citation>
    <scope>NUCLEOTIDE SEQUENCE [LARGE SCALE GENOMIC DNA]</scope>
    <source>
        <strain evidence="2 3">NRRL 5491</strain>
    </source>
</reference>
<protein>
    <recommendedName>
        <fullName evidence="4">Secreted protein</fullName>
    </recommendedName>
</protein>
<dbReference type="Proteomes" id="UP000281594">
    <property type="component" value="Unassembled WGS sequence"/>
</dbReference>
<proteinExistence type="predicted"/>
<dbReference type="EMBL" id="QYCY01000002">
    <property type="protein sequence ID" value="RLV74639.1"/>
    <property type="molecule type" value="Genomic_DNA"/>
</dbReference>
<evidence type="ECO:0000313" key="2">
    <source>
        <dbReference type="EMBL" id="RLV74639.1"/>
    </source>
</evidence>
<keyword evidence="1" id="KW-0732">Signal</keyword>
<accession>A0A3L8R4I4</accession>
<feature type="chain" id="PRO_5039004424" description="Secreted protein" evidence="1">
    <location>
        <begin position="28"/>
        <end position="252"/>
    </location>
</feature>
<evidence type="ECO:0000313" key="3">
    <source>
        <dbReference type="Proteomes" id="UP000281594"/>
    </source>
</evidence>
<organism evidence="2 3">
    <name type="scientific">Streptomyces rapamycinicus (strain ATCC 29253 / DSM 41530 / NRRL 5491 / AYB-994)</name>
    <name type="common">Streptomyces hygroscopicus (strain ATCC 29253)</name>
    <dbReference type="NCBI Taxonomy" id="1343740"/>
    <lineage>
        <taxon>Bacteria</taxon>
        <taxon>Bacillati</taxon>
        <taxon>Actinomycetota</taxon>
        <taxon>Actinomycetes</taxon>
        <taxon>Kitasatosporales</taxon>
        <taxon>Streptomycetaceae</taxon>
        <taxon>Streptomyces</taxon>
        <taxon>Streptomyces violaceusniger group</taxon>
    </lineage>
</organism>
<feature type="signal peptide" evidence="1">
    <location>
        <begin position="1"/>
        <end position="27"/>
    </location>
</feature>